<feature type="region of interest" description="Disordered" evidence="1">
    <location>
        <begin position="396"/>
        <end position="423"/>
    </location>
</feature>
<keyword evidence="3" id="KW-1185">Reference proteome</keyword>
<comment type="caution">
    <text evidence="2">The sequence shown here is derived from an EMBL/GenBank/DDBJ whole genome shotgun (WGS) entry which is preliminary data.</text>
</comment>
<evidence type="ECO:0000313" key="2">
    <source>
        <dbReference type="EMBL" id="TQF14721.1"/>
    </source>
</evidence>
<protein>
    <submittedName>
        <fullName evidence="2">Uncharacterized protein</fullName>
    </submittedName>
</protein>
<dbReference type="EMBL" id="VIFM01000060">
    <property type="protein sequence ID" value="TQF14721.1"/>
    <property type="molecule type" value="Genomic_DNA"/>
</dbReference>
<dbReference type="OrthoDB" id="5379325at2"/>
<evidence type="ECO:0000313" key="3">
    <source>
        <dbReference type="Proteomes" id="UP000315369"/>
    </source>
</evidence>
<gene>
    <name evidence="2" type="ORF">FJV41_17150</name>
</gene>
<feature type="compositionally biased region" description="Basic and acidic residues" evidence="1">
    <location>
        <begin position="403"/>
        <end position="415"/>
    </location>
</feature>
<proteinExistence type="predicted"/>
<accession>A0A540X0D2</accession>
<dbReference type="RefSeq" id="WP_141643573.1">
    <property type="nucleotide sequence ID" value="NZ_VIFM01000060.1"/>
</dbReference>
<organism evidence="2 3">
    <name type="scientific">Myxococcus llanfairpwllgwyngyllgogerychwyrndrobwllllantysiliogogogochensis</name>
    <dbReference type="NCBI Taxonomy" id="2590453"/>
    <lineage>
        <taxon>Bacteria</taxon>
        <taxon>Pseudomonadati</taxon>
        <taxon>Myxococcota</taxon>
        <taxon>Myxococcia</taxon>
        <taxon>Myxococcales</taxon>
        <taxon>Cystobacterineae</taxon>
        <taxon>Myxococcaceae</taxon>
        <taxon>Myxococcus</taxon>
    </lineage>
</organism>
<dbReference type="AlphaFoldDB" id="A0A540X0D2"/>
<name>A0A540X0D2_9BACT</name>
<feature type="compositionally biased region" description="Polar residues" evidence="1">
    <location>
        <begin position="504"/>
        <end position="517"/>
    </location>
</feature>
<feature type="compositionally biased region" description="Low complexity" evidence="1">
    <location>
        <begin position="474"/>
        <end position="489"/>
    </location>
</feature>
<feature type="region of interest" description="Disordered" evidence="1">
    <location>
        <begin position="474"/>
        <end position="517"/>
    </location>
</feature>
<sequence length="625" mass="66612">MKWLVLPPHRDVTLVPEVPEGWHLLDLARDFVRRVFSAESMEAEALVRESSPPSPQAMRELLLLRVAQGLRDRGPIPELRALGAVLTAISGPPHGVHLRLDDVELESGTTERSGDVQRVAGLPASYSDDVADVLARFEEAECVRLWLERDLQLPAAVTLAQACPAHVALEVAGPFAWAHRKVLARMPAFRRAAFPEHVPPLRWRVVPLDGAPGADDVLWVPDGLGLEVIAPYPWGDEQDWAYLETPPAGDAEPEARRSAGWLGACFLKDVRAFTGGARWAGHVSLGSLLAADVLVESGCQTVVVGFCLIENGRVMDIDRRFIPVEQLVQGHQRLKAAGVRVVAEWWVGAPGVDEESLDVTLAAMEGACFFDQLAGVRPFHASVERIARVRDLGRWWGQPGDPPADRDLSRSRPIEKPGTIPGARLPSVLTSLASRLLSRSPLIPGRVAAAFMLAPAAPLLGDDTAHAAAATPAPVRATNTANGTATPAAQSSHEVAATPAPERATNTTHGAATPAAQTSHEVAAPVVPAPEKEPANEAAALIRLDADCAVVRLPASLDGAPKPTWYAANLRTGVVLAMDARLAPVLSRLTAPTTASAALGVVPEAQRAKLVETLVTKSILERTHG</sequence>
<evidence type="ECO:0000256" key="1">
    <source>
        <dbReference type="SAM" id="MobiDB-lite"/>
    </source>
</evidence>
<reference evidence="2 3" key="1">
    <citation type="submission" date="2019-06" db="EMBL/GenBank/DDBJ databases">
        <authorList>
            <person name="Livingstone P."/>
            <person name="Whitworth D."/>
        </authorList>
    </citation>
    <scope>NUCLEOTIDE SEQUENCE [LARGE SCALE GENOMIC DNA]</scope>
    <source>
        <strain evidence="2 3">AM401</strain>
    </source>
</reference>
<dbReference type="Proteomes" id="UP000315369">
    <property type="component" value="Unassembled WGS sequence"/>
</dbReference>